<sequence length="59" mass="6540">YLIRFWDRSSGIYNFGHSSGLEPIPKSQPPVYSVNLESTAADSQAGTEEDISSAFHEHI</sequence>
<dbReference type="Proteomes" id="UP001152888">
    <property type="component" value="Unassembled WGS sequence"/>
</dbReference>
<dbReference type="OrthoDB" id="6159213at2759"/>
<evidence type="ECO:0000313" key="3">
    <source>
        <dbReference type="Proteomes" id="UP001152888"/>
    </source>
</evidence>
<organism evidence="2 3">
    <name type="scientific">Acanthoscelides obtectus</name>
    <name type="common">Bean weevil</name>
    <name type="synonym">Bruchus obtectus</name>
    <dbReference type="NCBI Taxonomy" id="200917"/>
    <lineage>
        <taxon>Eukaryota</taxon>
        <taxon>Metazoa</taxon>
        <taxon>Ecdysozoa</taxon>
        <taxon>Arthropoda</taxon>
        <taxon>Hexapoda</taxon>
        <taxon>Insecta</taxon>
        <taxon>Pterygota</taxon>
        <taxon>Neoptera</taxon>
        <taxon>Endopterygota</taxon>
        <taxon>Coleoptera</taxon>
        <taxon>Polyphaga</taxon>
        <taxon>Cucujiformia</taxon>
        <taxon>Chrysomeloidea</taxon>
        <taxon>Chrysomelidae</taxon>
        <taxon>Bruchinae</taxon>
        <taxon>Bruchini</taxon>
        <taxon>Acanthoscelides</taxon>
    </lineage>
</organism>
<proteinExistence type="predicted"/>
<name>A0A9P0LZS9_ACAOB</name>
<feature type="non-terminal residue" evidence="2">
    <location>
        <position position="1"/>
    </location>
</feature>
<accession>A0A9P0LZS9</accession>
<dbReference type="AlphaFoldDB" id="A0A9P0LZS9"/>
<evidence type="ECO:0000256" key="1">
    <source>
        <dbReference type="SAM" id="MobiDB-lite"/>
    </source>
</evidence>
<keyword evidence="3" id="KW-1185">Reference proteome</keyword>
<feature type="region of interest" description="Disordered" evidence="1">
    <location>
        <begin position="39"/>
        <end position="59"/>
    </location>
</feature>
<comment type="caution">
    <text evidence="2">The sequence shown here is derived from an EMBL/GenBank/DDBJ whole genome shotgun (WGS) entry which is preliminary data.</text>
</comment>
<protein>
    <submittedName>
        <fullName evidence="2">Uncharacterized protein</fullName>
    </submittedName>
</protein>
<reference evidence="2" key="1">
    <citation type="submission" date="2022-03" db="EMBL/GenBank/DDBJ databases">
        <authorList>
            <person name="Sayadi A."/>
        </authorList>
    </citation>
    <scope>NUCLEOTIDE SEQUENCE</scope>
</reference>
<evidence type="ECO:0000313" key="2">
    <source>
        <dbReference type="EMBL" id="CAH2002688.1"/>
    </source>
</evidence>
<dbReference type="EMBL" id="CAKOFQ010007505">
    <property type="protein sequence ID" value="CAH2002688.1"/>
    <property type="molecule type" value="Genomic_DNA"/>
</dbReference>
<gene>
    <name evidence="2" type="ORF">ACAOBT_LOCUS26920</name>
</gene>